<feature type="region of interest" description="Disordered" evidence="1">
    <location>
        <begin position="69"/>
        <end position="95"/>
    </location>
</feature>
<feature type="compositionally biased region" description="Basic residues" evidence="1">
    <location>
        <begin position="69"/>
        <end position="81"/>
    </location>
</feature>
<protein>
    <submittedName>
        <fullName evidence="2">Uncharacterized protein</fullName>
    </submittedName>
</protein>
<reference evidence="2" key="2">
    <citation type="submission" date="2023-03" db="EMBL/GenBank/DDBJ databases">
        <authorList>
            <person name="Inwood S.N."/>
            <person name="Skelly J.G."/>
            <person name="Guhlin J."/>
            <person name="Harrop T.W.R."/>
            <person name="Goldson S.G."/>
            <person name="Dearden P.K."/>
        </authorList>
    </citation>
    <scope>NUCLEOTIDE SEQUENCE</scope>
    <source>
        <strain evidence="2">Lincoln</strain>
        <tissue evidence="2">Whole body</tissue>
    </source>
</reference>
<dbReference type="EMBL" id="JAQQBR010001832">
    <property type="protein sequence ID" value="KAK0167047.1"/>
    <property type="molecule type" value="Genomic_DNA"/>
</dbReference>
<feature type="region of interest" description="Disordered" evidence="1">
    <location>
        <begin position="1"/>
        <end position="21"/>
    </location>
</feature>
<accession>A0AA39FCI9</accession>
<reference evidence="2" key="1">
    <citation type="journal article" date="2023" name="bioRxiv">
        <title>Scaffold-level genome assemblies of two parasitoid biocontrol wasps reveal the parthenogenesis mechanism and an associated novel virus.</title>
        <authorList>
            <person name="Inwood S."/>
            <person name="Skelly J."/>
            <person name="Guhlin J."/>
            <person name="Harrop T."/>
            <person name="Goldson S."/>
            <person name="Dearden P."/>
        </authorList>
    </citation>
    <scope>NUCLEOTIDE SEQUENCE</scope>
    <source>
        <strain evidence="2">Lincoln</strain>
        <tissue evidence="2">Whole body</tissue>
    </source>
</reference>
<feature type="compositionally biased region" description="Polar residues" evidence="1">
    <location>
        <begin position="82"/>
        <end position="95"/>
    </location>
</feature>
<gene>
    <name evidence="2" type="ORF">PV327_004494</name>
</gene>
<organism evidence="2 3">
    <name type="scientific">Microctonus hyperodae</name>
    <name type="common">Parasitoid wasp</name>
    <dbReference type="NCBI Taxonomy" id="165561"/>
    <lineage>
        <taxon>Eukaryota</taxon>
        <taxon>Metazoa</taxon>
        <taxon>Ecdysozoa</taxon>
        <taxon>Arthropoda</taxon>
        <taxon>Hexapoda</taxon>
        <taxon>Insecta</taxon>
        <taxon>Pterygota</taxon>
        <taxon>Neoptera</taxon>
        <taxon>Endopterygota</taxon>
        <taxon>Hymenoptera</taxon>
        <taxon>Apocrita</taxon>
        <taxon>Ichneumonoidea</taxon>
        <taxon>Braconidae</taxon>
        <taxon>Euphorinae</taxon>
        <taxon>Microctonus</taxon>
    </lineage>
</organism>
<sequence length="139" mass="15974">MGRKGKRSKSNEATKNPKSISEIDRIIGRIKPSVETRDECSLARHARCFVEISPASPKWLRLHETKKKKLKRKLRKHKGKKSCQSGELSSNNANNVLMMDQDESQYDEICSFDSEINLSGVTLTSLDKEIIEENRQKYH</sequence>
<evidence type="ECO:0000313" key="3">
    <source>
        <dbReference type="Proteomes" id="UP001168972"/>
    </source>
</evidence>
<comment type="caution">
    <text evidence="2">The sequence shown here is derived from an EMBL/GenBank/DDBJ whole genome shotgun (WGS) entry which is preliminary data.</text>
</comment>
<name>A0AA39FCI9_MICHY</name>
<keyword evidence="3" id="KW-1185">Reference proteome</keyword>
<dbReference type="Proteomes" id="UP001168972">
    <property type="component" value="Unassembled WGS sequence"/>
</dbReference>
<evidence type="ECO:0000256" key="1">
    <source>
        <dbReference type="SAM" id="MobiDB-lite"/>
    </source>
</evidence>
<dbReference type="AlphaFoldDB" id="A0AA39FCI9"/>
<evidence type="ECO:0000313" key="2">
    <source>
        <dbReference type="EMBL" id="KAK0167047.1"/>
    </source>
</evidence>
<proteinExistence type="predicted"/>